<dbReference type="EMBL" id="ADLO01000062">
    <property type="protein sequence ID" value="KGF55176.1"/>
    <property type="molecule type" value="Genomic_DNA"/>
</dbReference>
<dbReference type="EC" id="2.3.1.16" evidence="5"/>
<accession>A0A096B842</accession>
<dbReference type="InterPro" id="IPR016039">
    <property type="entry name" value="Thiolase-like"/>
</dbReference>
<keyword evidence="4 9" id="KW-0012">Acyltransferase</keyword>
<evidence type="ECO:0000259" key="11">
    <source>
        <dbReference type="Pfam" id="PF02803"/>
    </source>
</evidence>
<gene>
    <name evidence="12" type="ORF">HMPREF9460_02155</name>
</gene>
<keyword evidence="13" id="KW-1185">Reference proteome</keyword>
<keyword evidence="3 9" id="KW-0808">Transferase</keyword>
<evidence type="ECO:0000256" key="2">
    <source>
        <dbReference type="ARBA" id="ARBA00010982"/>
    </source>
</evidence>
<comment type="similarity">
    <text evidence="2 9">Belongs to the thiolase-like superfamily. Thiolase family.</text>
</comment>
<evidence type="ECO:0000256" key="6">
    <source>
        <dbReference type="ARBA" id="ARBA00044137"/>
    </source>
</evidence>
<evidence type="ECO:0000256" key="5">
    <source>
        <dbReference type="ARBA" id="ARBA00024073"/>
    </source>
</evidence>
<feature type="domain" description="Thiolase C-terminal" evidence="11">
    <location>
        <begin position="268"/>
        <end position="388"/>
    </location>
</feature>
<dbReference type="RefSeq" id="WP_080744460.1">
    <property type="nucleotide sequence ID" value="NZ_KN174163.1"/>
</dbReference>
<evidence type="ECO:0000256" key="8">
    <source>
        <dbReference type="PIRSR" id="PIRSR000429-1"/>
    </source>
</evidence>
<dbReference type="PROSITE" id="PS00099">
    <property type="entry name" value="THIOLASE_3"/>
    <property type="match status" value="1"/>
</dbReference>
<sequence length="390" mass="41131">MAKPLSKTVVVAYGRSAVAKSGKKGALRNLHPIDMGGLVLKGVMEKIPQLDPALVEDVILGCAIPEAKQGLNPARLVAARAGLPYTACGLTVDRFCSSSLQAVALAAWQIEAGQADCIVAGGIESMTALPMTLDRSGDMDPWLLEHDPAQYISNGETAENVAEKYNVTREEMDRLALESHRKAAAAQDAGYFDEQIIPLPGVDAEGNEIVFDKDQGIRRDTTLEKMASMKPCFRENGRVTAATSSQTSDGAAFLVLMSRDKAAEMGIRPLASFLGFCVGGLDPAYMGLGPIYAAPKVLEYTGLTMDDMDVIELNEAFAAQVSPCIRELGMDPARVNPNGGAMALGHPLGATGAVLSCKAISELRRTGGKYAMVTMCIAGGMGAAGIFQTE</sequence>
<dbReference type="CDD" id="cd00751">
    <property type="entry name" value="thiolase"/>
    <property type="match status" value="1"/>
</dbReference>
<dbReference type="NCBIfam" id="TIGR01930">
    <property type="entry name" value="AcCoA-C-Actrans"/>
    <property type="match status" value="1"/>
</dbReference>
<dbReference type="InterPro" id="IPR050215">
    <property type="entry name" value="Thiolase-like_sf_Thiolase"/>
</dbReference>
<dbReference type="GO" id="GO:0005737">
    <property type="term" value="C:cytoplasm"/>
    <property type="evidence" value="ECO:0007669"/>
    <property type="project" value="UniProtKB-SubCell"/>
</dbReference>
<dbReference type="InterPro" id="IPR020610">
    <property type="entry name" value="Thiolase_AS"/>
</dbReference>
<reference evidence="12 13" key="1">
    <citation type="submission" date="2011-08" db="EMBL/GenBank/DDBJ databases">
        <title>The Genome Sequence of Clostridium orbiscindens 1_3_50AFAA.</title>
        <authorList>
            <consortium name="The Broad Institute Genome Sequencing Platform"/>
            <person name="Earl A."/>
            <person name="Ward D."/>
            <person name="Feldgarden M."/>
            <person name="Gevers D."/>
            <person name="Daigneault M."/>
            <person name="Strauss J."/>
            <person name="Allen-Vercoe E."/>
            <person name="Young S.K."/>
            <person name="Zeng Q."/>
            <person name="Gargeya S."/>
            <person name="Fitzgerald M."/>
            <person name="Haas B."/>
            <person name="Abouelleil A."/>
            <person name="Alvarado L."/>
            <person name="Arachchi H.M."/>
            <person name="Berlin A."/>
            <person name="Brown A."/>
            <person name="Chapman S.B."/>
            <person name="Chen Z."/>
            <person name="Dunbar C."/>
            <person name="Freedman E."/>
            <person name="Gearin G."/>
            <person name="Gellesch M."/>
            <person name="Goldberg J."/>
            <person name="Griggs A."/>
            <person name="Gujja S."/>
            <person name="Heiman D."/>
            <person name="Howarth C."/>
            <person name="Larson L."/>
            <person name="Lui A."/>
            <person name="MacDonald P.J.P."/>
            <person name="Montmayeur A."/>
            <person name="Murphy C."/>
            <person name="Neiman D."/>
            <person name="Pearson M."/>
            <person name="Priest M."/>
            <person name="Roberts A."/>
            <person name="Saif S."/>
            <person name="Shea T."/>
            <person name="Shenoy N."/>
            <person name="Sisk P."/>
            <person name="Stolte C."/>
            <person name="Sykes S."/>
            <person name="Wortman J."/>
            <person name="Nusbaum C."/>
            <person name="Birren B."/>
        </authorList>
    </citation>
    <scope>NUCLEOTIDE SEQUENCE [LARGE SCALE GENOMIC DNA]</scope>
    <source>
        <strain evidence="12 13">1_3_50AFAA</strain>
    </source>
</reference>
<dbReference type="Proteomes" id="UP000029585">
    <property type="component" value="Unassembled WGS sequence"/>
</dbReference>
<dbReference type="HOGENOM" id="CLU_031026_1_1_9"/>
<dbReference type="PIRSF" id="PIRSF000429">
    <property type="entry name" value="Ac-CoA_Ac_transf"/>
    <property type="match status" value="1"/>
</dbReference>
<dbReference type="GO" id="GO:0010124">
    <property type="term" value="P:phenylacetate catabolic process"/>
    <property type="evidence" value="ECO:0007669"/>
    <property type="project" value="TreeGrafter"/>
</dbReference>
<organism evidence="12 13">
    <name type="scientific">Flavonifractor plautii 1_3_50AFAA</name>
    <dbReference type="NCBI Taxonomy" id="742738"/>
    <lineage>
        <taxon>Bacteria</taxon>
        <taxon>Bacillati</taxon>
        <taxon>Bacillota</taxon>
        <taxon>Clostridia</taxon>
        <taxon>Eubacteriales</taxon>
        <taxon>Oscillospiraceae</taxon>
        <taxon>Flavonifractor</taxon>
    </lineage>
</organism>
<comment type="subcellular location">
    <subcellularLocation>
        <location evidence="1">Cytoplasm</location>
    </subcellularLocation>
</comment>
<dbReference type="PANTHER" id="PTHR43853:SF21">
    <property type="entry name" value="STEROID 3-KETOACYL-COA THIOLASE"/>
    <property type="match status" value="1"/>
</dbReference>
<evidence type="ECO:0000256" key="1">
    <source>
        <dbReference type="ARBA" id="ARBA00004496"/>
    </source>
</evidence>
<dbReference type="PROSITE" id="PS00737">
    <property type="entry name" value="THIOLASE_2"/>
    <property type="match status" value="1"/>
</dbReference>
<dbReference type="eggNOG" id="COG0183">
    <property type="taxonomic scope" value="Bacteria"/>
</dbReference>
<evidence type="ECO:0000256" key="9">
    <source>
        <dbReference type="RuleBase" id="RU003557"/>
    </source>
</evidence>
<evidence type="ECO:0000313" key="13">
    <source>
        <dbReference type="Proteomes" id="UP000029585"/>
    </source>
</evidence>
<dbReference type="FunFam" id="3.40.47.10:FF:000010">
    <property type="entry name" value="Acetyl-CoA acetyltransferase (Thiolase)"/>
    <property type="match status" value="1"/>
</dbReference>
<evidence type="ECO:0000256" key="3">
    <source>
        <dbReference type="ARBA" id="ARBA00022679"/>
    </source>
</evidence>
<dbReference type="Gene3D" id="3.40.47.10">
    <property type="match status" value="1"/>
</dbReference>
<evidence type="ECO:0000256" key="7">
    <source>
        <dbReference type="ARBA" id="ARBA00051550"/>
    </source>
</evidence>
<dbReference type="PATRIC" id="fig|742738.3.peg.2212"/>
<name>A0A096B842_FLAPL</name>
<proteinExistence type="inferred from homology"/>
<feature type="domain" description="Thiolase N-terminal" evidence="10">
    <location>
        <begin position="9"/>
        <end position="260"/>
    </location>
</feature>
<protein>
    <recommendedName>
        <fullName evidence="6">Acetyl-CoA acetyltransferase</fullName>
        <ecNumber evidence="5">2.3.1.16</ecNumber>
    </recommendedName>
</protein>
<dbReference type="Pfam" id="PF00108">
    <property type="entry name" value="Thiolase_N"/>
    <property type="match status" value="1"/>
</dbReference>
<feature type="active site" description="Proton acceptor" evidence="8">
    <location>
        <position position="376"/>
    </location>
</feature>
<feature type="active site" description="Proton acceptor" evidence="8">
    <location>
        <position position="346"/>
    </location>
</feature>
<dbReference type="AlphaFoldDB" id="A0A096B842"/>
<dbReference type="GO" id="GO:0003985">
    <property type="term" value="F:acetyl-CoA C-acetyltransferase activity"/>
    <property type="evidence" value="ECO:0007669"/>
    <property type="project" value="UniProtKB-EC"/>
</dbReference>
<feature type="active site" description="Acyl-thioester intermediate" evidence="8">
    <location>
        <position position="96"/>
    </location>
</feature>
<evidence type="ECO:0000256" key="4">
    <source>
        <dbReference type="ARBA" id="ARBA00023315"/>
    </source>
</evidence>
<comment type="caution">
    <text evidence="12">The sequence shown here is derived from an EMBL/GenBank/DDBJ whole genome shotgun (WGS) entry which is preliminary data.</text>
</comment>
<dbReference type="Pfam" id="PF02803">
    <property type="entry name" value="Thiolase_C"/>
    <property type="match status" value="1"/>
</dbReference>
<dbReference type="InterPro" id="IPR020613">
    <property type="entry name" value="Thiolase_CS"/>
</dbReference>
<comment type="catalytic activity">
    <reaction evidence="7">
        <text>2 acetyl-CoA = acetoacetyl-CoA + CoA</text>
        <dbReference type="Rhea" id="RHEA:21036"/>
        <dbReference type="ChEBI" id="CHEBI:57286"/>
        <dbReference type="ChEBI" id="CHEBI:57287"/>
        <dbReference type="ChEBI" id="CHEBI:57288"/>
        <dbReference type="EC" id="2.3.1.9"/>
    </reaction>
</comment>
<dbReference type="PANTHER" id="PTHR43853">
    <property type="entry name" value="3-KETOACYL-COA THIOLASE, PEROXISOMAL"/>
    <property type="match status" value="1"/>
</dbReference>
<dbReference type="GO" id="GO:0006635">
    <property type="term" value="P:fatty acid beta-oxidation"/>
    <property type="evidence" value="ECO:0007669"/>
    <property type="project" value="TreeGrafter"/>
</dbReference>
<evidence type="ECO:0000259" key="10">
    <source>
        <dbReference type="Pfam" id="PF00108"/>
    </source>
</evidence>
<evidence type="ECO:0000313" key="12">
    <source>
        <dbReference type="EMBL" id="KGF55176.1"/>
    </source>
</evidence>
<dbReference type="InterPro" id="IPR020617">
    <property type="entry name" value="Thiolase_C"/>
</dbReference>
<dbReference type="SUPFAM" id="SSF53901">
    <property type="entry name" value="Thiolase-like"/>
    <property type="match status" value="2"/>
</dbReference>
<dbReference type="InterPro" id="IPR002155">
    <property type="entry name" value="Thiolase"/>
</dbReference>
<dbReference type="InterPro" id="IPR020616">
    <property type="entry name" value="Thiolase_N"/>
</dbReference>